<evidence type="ECO:0000256" key="1">
    <source>
        <dbReference type="ARBA" id="ARBA00004571"/>
    </source>
</evidence>
<dbReference type="EMBL" id="JAASRN010000001">
    <property type="protein sequence ID" value="NIK73266.1"/>
    <property type="molecule type" value="Genomic_DNA"/>
</dbReference>
<organism evidence="10 11">
    <name type="scientific">Thermonema lapsum</name>
    <dbReference type="NCBI Taxonomy" id="28195"/>
    <lineage>
        <taxon>Bacteria</taxon>
        <taxon>Pseudomonadati</taxon>
        <taxon>Bacteroidota</taxon>
        <taxon>Cytophagia</taxon>
        <taxon>Cytophagales</taxon>
        <taxon>Thermonemataceae</taxon>
        <taxon>Thermonema</taxon>
    </lineage>
</organism>
<keyword evidence="4" id="KW-0812">Transmembrane</keyword>
<dbReference type="Gene3D" id="2.40.170.20">
    <property type="entry name" value="TonB-dependent receptor, beta-barrel domain"/>
    <property type="match status" value="1"/>
</dbReference>
<evidence type="ECO:0000256" key="4">
    <source>
        <dbReference type="ARBA" id="ARBA00022692"/>
    </source>
</evidence>
<dbReference type="PANTHER" id="PTHR30069">
    <property type="entry name" value="TONB-DEPENDENT OUTER MEMBRANE RECEPTOR"/>
    <property type="match status" value="1"/>
</dbReference>
<dbReference type="InterPro" id="IPR012910">
    <property type="entry name" value="Plug_dom"/>
</dbReference>
<dbReference type="InterPro" id="IPR039426">
    <property type="entry name" value="TonB-dep_rcpt-like"/>
</dbReference>
<evidence type="ECO:0000256" key="8">
    <source>
        <dbReference type="SAM" id="SignalP"/>
    </source>
</evidence>
<dbReference type="GO" id="GO:0015344">
    <property type="term" value="F:siderophore uptake transmembrane transporter activity"/>
    <property type="evidence" value="ECO:0007669"/>
    <property type="project" value="TreeGrafter"/>
</dbReference>
<dbReference type="InterPro" id="IPR037066">
    <property type="entry name" value="Plug_dom_sf"/>
</dbReference>
<dbReference type="AlphaFoldDB" id="A0A846MNZ0"/>
<keyword evidence="11" id="KW-1185">Reference proteome</keyword>
<keyword evidence="7" id="KW-0998">Cell outer membrane</keyword>
<feature type="domain" description="TonB-dependent receptor plug" evidence="9">
    <location>
        <begin position="135"/>
        <end position="216"/>
    </location>
</feature>
<dbReference type="SUPFAM" id="SSF49464">
    <property type="entry name" value="Carboxypeptidase regulatory domain-like"/>
    <property type="match status" value="1"/>
</dbReference>
<keyword evidence="5 8" id="KW-0732">Signal</keyword>
<evidence type="ECO:0000256" key="6">
    <source>
        <dbReference type="ARBA" id="ARBA00023136"/>
    </source>
</evidence>
<feature type="signal peptide" evidence="8">
    <location>
        <begin position="1"/>
        <end position="20"/>
    </location>
</feature>
<dbReference type="InterPro" id="IPR036942">
    <property type="entry name" value="Beta-barrel_TonB_sf"/>
</dbReference>
<dbReference type="InterPro" id="IPR008969">
    <property type="entry name" value="CarboxyPept-like_regulatory"/>
</dbReference>
<keyword evidence="3" id="KW-1134">Transmembrane beta strand</keyword>
<evidence type="ECO:0000313" key="11">
    <source>
        <dbReference type="Proteomes" id="UP000537126"/>
    </source>
</evidence>
<dbReference type="SUPFAM" id="SSF56935">
    <property type="entry name" value="Porins"/>
    <property type="match status" value="1"/>
</dbReference>
<dbReference type="PANTHER" id="PTHR30069:SF29">
    <property type="entry name" value="HEMOGLOBIN AND HEMOGLOBIN-HAPTOGLOBIN-BINDING PROTEIN 1-RELATED"/>
    <property type="match status" value="1"/>
</dbReference>
<comment type="caution">
    <text evidence="10">The sequence shown here is derived from an EMBL/GenBank/DDBJ whole genome shotgun (WGS) entry which is preliminary data.</text>
</comment>
<dbReference type="Proteomes" id="UP000537126">
    <property type="component" value="Unassembled WGS sequence"/>
</dbReference>
<dbReference type="GO" id="GO:0009279">
    <property type="term" value="C:cell outer membrane"/>
    <property type="evidence" value="ECO:0007669"/>
    <property type="project" value="UniProtKB-SubCell"/>
</dbReference>
<gene>
    <name evidence="10" type="ORF">FHS56_000752</name>
</gene>
<protein>
    <recommendedName>
        <fullName evidence="9">TonB-dependent receptor plug domain-containing protein</fullName>
    </recommendedName>
</protein>
<name>A0A846MNZ0_9BACT</name>
<reference evidence="10 11" key="1">
    <citation type="submission" date="2020-03" db="EMBL/GenBank/DDBJ databases">
        <title>Genomic Encyclopedia of Type Strains, Phase IV (KMG-IV): sequencing the most valuable type-strain genomes for metagenomic binning, comparative biology and taxonomic classification.</title>
        <authorList>
            <person name="Goeker M."/>
        </authorList>
    </citation>
    <scope>NUCLEOTIDE SEQUENCE [LARGE SCALE GENOMIC DNA]</scope>
    <source>
        <strain evidence="10 11">DSM 5718</strain>
    </source>
</reference>
<dbReference type="RefSeq" id="WP_166918524.1">
    <property type="nucleotide sequence ID" value="NZ_JAASRN010000001.1"/>
</dbReference>
<keyword evidence="6" id="KW-0472">Membrane</keyword>
<dbReference type="GO" id="GO:0044718">
    <property type="term" value="P:siderophore transmembrane transport"/>
    <property type="evidence" value="ECO:0007669"/>
    <property type="project" value="TreeGrafter"/>
</dbReference>
<evidence type="ECO:0000256" key="5">
    <source>
        <dbReference type="ARBA" id="ARBA00022729"/>
    </source>
</evidence>
<dbReference type="Gene3D" id="2.170.130.10">
    <property type="entry name" value="TonB-dependent receptor, plug domain"/>
    <property type="match status" value="1"/>
</dbReference>
<dbReference type="Pfam" id="PF07715">
    <property type="entry name" value="Plug"/>
    <property type="match status" value="1"/>
</dbReference>
<evidence type="ECO:0000256" key="7">
    <source>
        <dbReference type="ARBA" id="ARBA00023237"/>
    </source>
</evidence>
<sequence length="786" mass="90818">MIGRWYRYGLLLLLWGHAFAQQQETPLRGYLLDPQGQGIEQAAIVWAADSSRYTFTRADGSFELWLPVGRQTLRVSFLGKEKYFTVKMPVEQPVRWLWESLYLDEVVVEGKDTLLQEETSAFRFTALQAKRAPTPFGDFNKILASLPGVVSNNELSSSYSVRGGNYDENLLYVNGMMVYRPLLIRAGQQEGLSFVNPDLVEEVRFYTGGWQAAYGDKLSSLMLIRYKEPKEFKASLSAGILNSAAHVEGVAAAGRMTYVAGIRRKSARYLLNTLPVKGQYLPNFVDAQAWLTYKLSPRHSLKSLLTYARNRYFVQPDFAQTDFGTVNRKLRLSVAFDGQEQMRYDITQNSLQLESQWSSQLHTQWVFSFIRTLEREFTEVEGAYRLCEVGQNFGAGGFNQCVRQLGTGSNYLHLRNLMVGQIWALENRSSYRWQRGHLTEWGMRWSHELVKEFIDEYRFVDSAGYVRISEQIDGTNRVEGQRLSFFAQQSIYVDSLMSVRAGVRATYWTYNGEWNVSPSVQWSVRRRRRLDWVWRGAVGLYQQPPFYRELRGFDGQLRPKVRAQQAWHVVMGADLLLPLLGRPFRFTAEAYYKYLMQLNPYDVENVRIRYYARNDAKGYAAGLDMRLNGELIRGTESWISLSLLRTEEDLAFDDRGYLRRPMDQRLTVGVYLEDHLPSNPSWRVNMQLQWGTGLPFGVPNEPAFRSAFQGKPYRRVDLGFSKYISDVRWSERPFLKSLWIGADILNVLGINNVISYTWIEDVSGQRYAVPNALSARFLNFRIVGEF</sequence>
<proteinExistence type="predicted"/>
<keyword evidence="2" id="KW-0813">Transport</keyword>
<comment type="subcellular location">
    <subcellularLocation>
        <location evidence="1">Cell outer membrane</location>
        <topology evidence="1">Multi-pass membrane protein</topology>
    </subcellularLocation>
</comment>
<evidence type="ECO:0000256" key="3">
    <source>
        <dbReference type="ARBA" id="ARBA00022452"/>
    </source>
</evidence>
<feature type="chain" id="PRO_5032665918" description="TonB-dependent receptor plug domain-containing protein" evidence="8">
    <location>
        <begin position="21"/>
        <end position="786"/>
    </location>
</feature>
<accession>A0A846MNZ0</accession>
<evidence type="ECO:0000256" key="2">
    <source>
        <dbReference type="ARBA" id="ARBA00022448"/>
    </source>
</evidence>
<evidence type="ECO:0000313" key="10">
    <source>
        <dbReference type="EMBL" id="NIK73266.1"/>
    </source>
</evidence>
<evidence type="ECO:0000259" key="9">
    <source>
        <dbReference type="Pfam" id="PF07715"/>
    </source>
</evidence>